<dbReference type="InterPro" id="IPR036249">
    <property type="entry name" value="Thioredoxin-like_sf"/>
</dbReference>
<dbReference type="GO" id="GO:0009055">
    <property type="term" value="F:electron transfer activity"/>
    <property type="evidence" value="ECO:0007669"/>
    <property type="project" value="TreeGrafter"/>
</dbReference>
<feature type="chain" id="PRO_5008571128" evidence="1">
    <location>
        <begin position="24"/>
        <end position="149"/>
    </location>
</feature>
<sequence length="149" mass="16250">MPARIHPAVAAIALFVAVSDASAVDVYKWKDAQGRTHISDRPPADAQAERLQIRTFSAPVETGPVDAAPAAGQNVVMLTTTWCGVCKRARNWLTEKGIPFTEHDVERSETGKAEYRRLAGRGVPIILVGNQRMDGFDPNRLAAMLKRGE</sequence>
<dbReference type="PROSITE" id="PS51354">
    <property type="entry name" value="GLUTAREDOXIN_2"/>
    <property type="match status" value="1"/>
</dbReference>
<evidence type="ECO:0000256" key="1">
    <source>
        <dbReference type="SAM" id="SignalP"/>
    </source>
</evidence>
<feature type="domain" description="Glutaredoxin" evidence="2">
    <location>
        <begin position="75"/>
        <end position="131"/>
    </location>
</feature>
<organism evidence="4 5">
    <name type="scientific">Sulfurifustis variabilis</name>
    <dbReference type="NCBI Taxonomy" id="1675686"/>
    <lineage>
        <taxon>Bacteria</taxon>
        <taxon>Pseudomonadati</taxon>
        <taxon>Pseudomonadota</taxon>
        <taxon>Gammaproteobacteria</taxon>
        <taxon>Acidiferrobacterales</taxon>
        <taxon>Acidiferrobacteraceae</taxon>
        <taxon>Sulfurifustis</taxon>
    </lineage>
</organism>
<dbReference type="Pfam" id="PF00462">
    <property type="entry name" value="Glutaredoxin"/>
    <property type="match status" value="1"/>
</dbReference>
<accession>A0A1B4V209</accession>
<evidence type="ECO:0000313" key="4">
    <source>
        <dbReference type="EMBL" id="BAU47493.1"/>
    </source>
</evidence>
<evidence type="ECO:0000313" key="5">
    <source>
        <dbReference type="Proteomes" id="UP000218899"/>
    </source>
</evidence>
<name>A0A1B4V209_9GAMM</name>
<dbReference type="InterPro" id="IPR002109">
    <property type="entry name" value="Glutaredoxin"/>
</dbReference>
<protein>
    <submittedName>
        <fullName evidence="4">Glutaredoxin</fullName>
    </submittedName>
</protein>
<dbReference type="SUPFAM" id="SSF52833">
    <property type="entry name" value="Thioredoxin-like"/>
    <property type="match status" value="1"/>
</dbReference>
<dbReference type="AlphaFoldDB" id="A0A1B4V209"/>
<dbReference type="Pfam" id="PF13511">
    <property type="entry name" value="DUF4124"/>
    <property type="match status" value="1"/>
</dbReference>
<reference evidence="4 5" key="1">
    <citation type="submission" date="2015-08" db="EMBL/GenBank/DDBJ databases">
        <title>Complete genome sequence of Sulfurifustis variabilis.</title>
        <authorList>
            <person name="Miura A."/>
            <person name="Kojima H."/>
            <person name="Fukui M."/>
        </authorList>
    </citation>
    <scope>NUCLEOTIDE SEQUENCE [LARGE SCALE GENOMIC DNA]</scope>
    <source>
        <strain evidence="5">skN76</strain>
    </source>
</reference>
<dbReference type="OrthoDB" id="9814618at2"/>
<keyword evidence="5" id="KW-1185">Reference proteome</keyword>
<dbReference type="RefSeq" id="WP_096459384.1">
    <property type="nucleotide sequence ID" value="NZ_AP014936.1"/>
</dbReference>
<feature type="domain" description="DUF4124" evidence="3">
    <location>
        <begin position="14"/>
        <end position="60"/>
    </location>
</feature>
<dbReference type="InterPro" id="IPR051548">
    <property type="entry name" value="Grx-like_ET"/>
</dbReference>
<dbReference type="CDD" id="cd02976">
    <property type="entry name" value="NrdH"/>
    <property type="match status" value="1"/>
</dbReference>
<dbReference type="KEGG" id="sva:SVA_0914"/>
<evidence type="ECO:0000259" key="3">
    <source>
        <dbReference type="Pfam" id="PF13511"/>
    </source>
</evidence>
<evidence type="ECO:0000259" key="2">
    <source>
        <dbReference type="Pfam" id="PF00462"/>
    </source>
</evidence>
<dbReference type="PANTHER" id="PTHR34386:SF1">
    <property type="entry name" value="GLUTAREDOXIN-LIKE PROTEIN NRDH"/>
    <property type="match status" value="1"/>
</dbReference>
<dbReference type="PANTHER" id="PTHR34386">
    <property type="entry name" value="GLUTAREDOXIN"/>
    <property type="match status" value="1"/>
</dbReference>
<dbReference type="InterPro" id="IPR025392">
    <property type="entry name" value="DUF4124"/>
</dbReference>
<dbReference type="GO" id="GO:0045454">
    <property type="term" value="P:cell redox homeostasis"/>
    <property type="evidence" value="ECO:0007669"/>
    <property type="project" value="TreeGrafter"/>
</dbReference>
<dbReference type="Proteomes" id="UP000218899">
    <property type="component" value="Chromosome"/>
</dbReference>
<dbReference type="EMBL" id="AP014936">
    <property type="protein sequence ID" value="BAU47493.1"/>
    <property type="molecule type" value="Genomic_DNA"/>
</dbReference>
<feature type="signal peptide" evidence="1">
    <location>
        <begin position="1"/>
        <end position="23"/>
    </location>
</feature>
<gene>
    <name evidence="4" type="ORF">SVA_0914</name>
</gene>
<dbReference type="Gene3D" id="3.40.30.10">
    <property type="entry name" value="Glutaredoxin"/>
    <property type="match status" value="1"/>
</dbReference>
<proteinExistence type="predicted"/>
<keyword evidence="1" id="KW-0732">Signal</keyword>